<dbReference type="Proteomes" id="UP000792457">
    <property type="component" value="Unassembled WGS sequence"/>
</dbReference>
<reference evidence="2" key="1">
    <citation type="submission" date="2013-04" db="EMBL/GenBank/DDBJ databases">
        <authorList>
            <person name="Qu J."/>
            <person name="Murali S.C."/>
            <person name="Bandaranaike D."/>
            <person name="Bellair M."/>
            <person name="Blankenburg K."/>
            <person name="Chao H."/>
            <person name="Dinh H."/>
            <person name="Doddapaneni H."/>
            <person name="Downs B."/>
            <person name="Dugan-Rocha S."/>
            <person name="Elkadiri S."/>
            <person name="Gnanaolivu R.D."/>
            <person name="Hernandez B."/>
            <person name="Javaid M."/>
            <person name="Jayaseelan J.C."/>
            <person name="Lee S."/>
            <person name="Li M."/>
            <person name="Ming W."/>
            <person name="Munidasa M."/>
            <person name="Muniz J."/>
            <person name="Nguyen L."/>
            <person name="Ongeri F."/>
            <person name="Osuji N."/>
            <person name="Pu L.-L."/>
            <person name="Puazo M."/>
            <person name="Qu C."/>
            <person name="Quiroz J."/>
            <person name="Raj R."/>
            <person name="Weissenberger G."/>
            <person name="Xin Y."/>
            <person name="Zou X."/>
            <person name="Han Y."/>
            <person name="Richards S."/>
            <person name="Worley K."/>
            <person name="Muzny D."/>
            <person name="Gibbs R."/>
        </authorList>
    </citation>
    <scope>NUCLEOTIDE SEQUENCE</scope>
    <source>
        <strain evidence="2">Sampled in the wild</strain>
    </source>
</reference>
<dbReference type="GO" id="GO:0030141">
    <property type="term" value="C:secretory granule"/>
    <property type="evidence" value="ECO:0007669"/>
    <property type="project" value="TreeGrafter"/>
</dbReference>
<reference evidence="2" key="2">
    <citation type="submission" date="2017-10" db="EMBL/GenBank/DDBJ databases">
        <title>Ladona fulva Genome sequencing and assembly.</title>
        <authorList>
            <person name="Murali S."/>
            <person name="Richards S."/>
            <person name="Bandaranaike D."/>
            <person name="Bellair M."/>
            <person name="Blankenburg K."/>
            <person name="Chao H."/>
            <person name="Dinh H."/>
            <person name="Doddapaneni H."/>
            <person name="Dugan-Rocha S."/>
            <person name="Elkadiri S."/>
            <person name="Gnanaolivu R."/>
            <person name="Hernandez B."/>
            <person name="Skinner E."/>
            <person name="Javaid M."/>
            <person name="Lee S."/>
            <person name="Li M."/>
            <person name="Ming W."/>
            <person name="Munidasa M."/>
            <person name="Muniz J."/>
            <person name="Nguyen L."/>
            <person name="Hughes D."/>
            <person name="Osuji N."/>
            <person name="Pu L.-L."/>
            <person name="Puazo M."/>
            <person name="Qu C."/>
            <person name="Quiroz J."/>
            <person name="Raj R."/>
            <person name="Weissenberger G."/>
            <person name="Xin Y."/>
            <person name="Zou X."/>
            <person name="Han Y."/>
            <person name="Worley K."/>
            <person name="Muzny D."/>
            <person name="Gibbs R."/>
        </authorList>
    </citation>
    <scope>NUCLEOTIDE SEQUENCE</scope>
    <source>
        <strain evidence="2">Sampled in the wild</strain>
    </source>
</reference>
<keyword evidence="3" id="KW-1185">Reference proteome</keyword>
<evidence type="ECO:0000313" key="3">
    <source>
        <dbReference type="Proteomes" id="UP000792457"/>
    </source>
</evidence>
<organism evidence="2 3">
    <name type="scientific">Ladona fulva</name>
    <name type="common">Scarce chaser dragonfly</name>
    <name type="synonym">Libellula fulva</name>
    <dbReference type="NCBI Taxonomy" id="123851"/>
    <lineage>
        <taxon>Eukaryota</taxon>
        <taxon>Metazoa</taxon>
        <taxon>Ecdysozoa</taxon>
        <taxon>Arthropoda</taxon>
        <taxon>Hexapoda</taxon>
        <taxon>Insecta</taxon>
        <taxon>Pterygota</taxon>
        <taxon>Palaeoptera</taxon>
        <taxon>Odonata</taxon>
        <taxon>Epiprocta</taxon>
        <taxon>Anisoptera</taxon>
        <taxon>Libelluloidea</taxon>
        <taxon>Libellulidae</taxon>
        <taxon>Ladona</taxon>
    </lineage>
</organism>
<dbReference type="PANTHER" id="PTHR15208:SF2">
    <property type="entry name" value="RECEPTOR-BINDING CANCER ANTIGEN EXPRESSED ON SISO CELLS"/>
    <property type="match status" value="1"/>
</dbReference>
<evidence type="ECO:0000313" key="2">
    <source>
        <dbReference type="EMBL" id="KAG8233120.1"/>
    </source>
</evidence>
<feature type="compositionally biased region" description="Basic and acidic residues" evidence="1">
    <location>
        <begin position="209"/>
        <end position="224"/>
    </location>
</feature>
<sequence>MALNFITNRLKALLLIFLGAFRRALCCFRRRRRSSSCSPIPLTAVGVVPDSINNSVGREDGPELHSWNSWEDGSSPDSVITDVGHNMPAPANSIQQHIELYRQSQMRQPFETEMGEPAEDYFQDMTPRITKQQKVLVSTSKREDGEGEESPGGSGIWSPRLAVSSVSIPYLNSSELESWDEREMDGGGWDETAGAEAWEQARALTQAKRAAEQQRRRREREGKTRLGARVGGTS</sequence>
<feature type="region of interest" description="Disordered" evidence="1">
    <location>
        <begin position="175"/>
        <end position="234"/>
    </location>
</feature>
<gene>
    <name evidence="2" type="ORF">J437_LFUL012546</name>
</gene>
<evidence type="ECO:0008006" key="4">
    <source>
        <dbReference type="Google" id="ProtNLM"/>
    </source>
</evidence>
<accession>A0A8K0P282</accession>
<dbReference type="OrthoDB" id="10017216at2759"/>
<evidence type="ECO:0000256" key="1">
    <source>
        <dbReference type="SAM" id="MobiDB-lite"/>
    </source>
</evidence>
<dbReference type="InterPro" id="IPR017025">
    <property type="entry name" value="Cancer-assoc_antigen_RCAS1"/>
</dbReference>
<proteinExistence type="predicted"/>
<name>A0A8K0P282_LADFU</name>
<dbReference type="AlphaFoldDB" id="A0A8K0P282"/>
<dbReference type="EMBL" id="KZ308688">
    <property type="protein sequence ID" value="KAG8233120.1"/>
    <property type="molecule type" value="Genomic_DNA"/>
</dbReference>
<protein>
    <recommendedName>
        <fullName evidence="4">Receptor-binding cancer antigen expressed on SiSo cells</fullName>
    </recommendedName>
</protein>
<dbReference type="PANTHER" id="PTHR15208">
    <property type="entry name" value="RECEPTOR-BINDING CANCER ANTIGEN EXPRESSED ON SISO CELLS CANCER ASSOCIATED SURFACE ANTIGEN RCAS1 ESTROGEN RECEPTOR-BINDING FRAGMENT- ASSOCIATED GENE 9 PROTEIN"/>
    <property type="match status" value="1"/>
</dbReference>
<feature type="region of interest" description="Disordered" evidence="1">
    <location>
        <begin position="135"/>
        <end position="159"/>
    </location>
</feature>
<comment type="caution">
    <text evidence="2">The sequence shown here is derived from an EMBL/GenBank/DDBJ whole genome shotgun (WGS) entry which is preliminary data.</text>
</comment>